<dbReference type="InterPro" id="IPR010353">
    <property type="entry name" value="DmpK"/>
</dbReference>
<protein>
    <submittedName>
        <fullName evidence="2">TomA0</fullName>
    </submittedName>
</protein>
<reference evidence="2" key="1">
    <citation type="submission" date="2000-11" db="EMBL/GenBank/DDBJ databases">
        <title>Toluene ortho-monooxygenase (tomA) genes of Burkholderia cepacia G4.</title>
        <authorList>
            <person name="Grunwald A.G."/>
            <person name="Francesconi S.C."/>
            <person name="Hicks D.J."/>
            <person name="Shields M.S."/>
        </authorList>
    </citation>
    <scope>NUCLEOTIDE SEQUENCE</scope>
    <source>
        <strain evidence="2">G4</strain>
    </source>
</reference>
<organism evidence="2">
    <name type="scientific">Burkholderia cepacia</name>
    <name type="common">Pseudomonas cepacia</name>
    <dbReference type="NCBI Taxonomy" id="292"/>
    <lineage>
        <taxon>Bacteria</taxon>
        <taxon>Pseudomonadati</taxon>
        <taxon>Pseudomonadota</taxon>
        <taxon>Betaproteobacteria</taxon>
        <taxon>Burkholderiales</taxon>
        <taxon>Burkholderiaceae</taxon>
        <taxon>Burkholderia</taxon>
        <taxon>Burkholderia cepacia complex</taxon>
    </lineage>
</organism>
<feature type="region of interest" description="Disordered" evidence="1">
    <location>
        <begin position="1"/>
        <end position="30"/>
    </location>
</feature>
<evidence type="ECO:0000256" key="1">
    <source>
        <dbReference type="SAM" id="MobiDB-lite"/>
    </source>
</evidence>
<name>Q9ANX5_BURCE</name>
<sequence length="97" mass="11003">MARGLLRNMKTQNRENTESETQAMHKQAALEAEPRFDPNLRFVSVTAINTQGFVQFEFSVGTPELCVELMLPVAAFEEFCLAQKVTRLDAFGEIVRH</sequence>
<dbReference type="EMBL" id="AF319657">
    <property type="protein sequence ID" value="AAK07408.1"/>
    <property type="molecule type" value="Genomic_DNA"/>
</dbReference>
<dbReference type="Pfam" id="PF06099">
    <property type="entry name" value="Phenol_hyd_sub"/>
    <property type="match status" value="1"/>
</dbReference>
<accession>Q9ANX5</accession>
<evidence type="ECO:0000313" key="2">
    <source>
        <dbReference type="EMBL" id="AAK07408.1"/>
    </source>
</evidence>
<gene>
    <name evidence="2" type="primary">tomA0</name>
</gene>
<dbReference type="AlphaFoldDB" id="Q9ANX5"/>
<proteinExistence type="predicted"/>